<dbReference type="InterPro" id="IPR013196">
    <property type="entry name" value="HTH_11"/>
</dbReference>
<evidence type="ECO:0000256" key="1">
    <source>
        <dbReference type="ARBA" id="ARBA00023015"/>
    </source>
</evidence>
<dbReference type="Pfam" id="PF13280">
    <property type="entry name" value="WYL"/>
    <property type="match status" value="1"/>
</dbReference>
<dbReference type="InterPro" id="IPR018356">
    <property type="entry name" value="Tscrpt_reg_HTH_DeoR_CS"/>
</dbReference>
<evidence type="ECO:0000313" key="5">
    <source>
        <dbReference type="EMBL" id="RYV52610.1"/>
    </source>
</evidence>
<evidence type="ECO:0000256" key="3">
    <source>
        <dbReference type="ARBA" id="ARBA00023163"/>
    </source>
</evidence>
<dbReference type="PROSITE" id="PS00894">
    <property type="entry name" value="HTH_DEOR_1"/>
    <property type="match status" value="1"/>
</dbReference>
<dbReference type="Gene3D" id="1.10.10.10">
    <property type="entry name" value="Winged helix-like DNA-binding domain superfamily/Winged helix DNA-binding domain"/>
    <property type="match status" value="1"/>
</dbReference>
<gene>
    <name evidence="5" type="ORF">EUA98_02625</name>
</gene>
<dbReference type="Pfam" id="PF08279">
    <property type="entry name" value="HTH_11"/>
    <property type="match status" value="1"/>
</dbReference>
<dbReference type="Proteomes" id="UP000293764">
    <property type="component" value="Unassembled WGS sequence"/>
</dbReference>
<sequence>MIGSSSRMLSLLSLLQTQRRWPGHVLADRLAVTPRTVRRDVDRLRELGYQISSVKGPDGGYRLAAGSELPPLLFDDEQAVAIAVALQSVPTGGVDIDEAAARALATVRQVMPSRLRHRIDGIRFTGAETPSRVDPAVLEAVSTAVRDQLTLRFDYIDQKEAPRRLEPHAIVARANRWYLIGWDLDKADWRFFRLDRMTPRTPAGSRFTPRTLPAPDAQSFLAARSKGSETEDRWPCAGQVLIELPAIDVAPWIGDGELEVVTDSSTLMTIGSWSWAGLLAFVTRFDAPFTVIGPEPLRRAAGTLADRFRASQDQPGDALRKKVSS</sequence>
<dbReference type="InterPro" id="IPR051534">
    <property type="entry name" value="CBASS_pafABC_assoc_protein"/>
</dbReference>
<dbReference type="GO" id="GO:0003700">
    <property type="term" value="F:DNA-binding transcription factor activity"/>
    <property type="evidence" value="ECO:0007669"/>
    <property type="project" value="InterPro"/>
</dbReference>
<organism evidence="5 6">
    <name type="scientific">Pengzhenrongella frigida</name>
    <dbReference type="NCBI Taxonomy" id="1259133"/>
    <lineage>
        <taxon>Bacteria</taxon>
        <taxon>Bacillati</taxon>
        <taxon>Actinomycetota</taxon>
        <taxon>Actinomycetes</taxon>
        <taxon>Micrococcales</taxon>
        <taxon>Pengzhenrongella</taxon>
    </lineage>
</organism>
<dbReference type="PANTHER" id="PTHR34580:SF3">
    <property type="entry name" value="PROTEIN PAFB"/>
    <property type="match status" value="1"/>
</dbReference>
<dbReference type="InterPro" id="IPR036390">
    <property type="entry name" value="WH_DNA-bd_sf"/>
</dbReference>
<dbReference type="AlphaFoldDB" id="A0A4Q5N357"/>
<dbReference type="RefSeq" id="WP_130101104.1">
    <property type="nucleotide sequence ID" value="NZ_SDWW01000004.1"/>
</dbReference>
<protein>
    <submittedName>
        <fullName evidence="5">WYL domain-containing transcriptional regulator</fullName>
    </submittedName>
</protein>
<dbReference type="InterPro" id="IPR036388">
    <property type="entry name" value="WH-like_DNA-bd_sf"/>
</dbReference>
<evidence type="ECO:0000313" key="6">
    <source>
        <dbReference type="Proteomes" id="UP000293764"/>
    </source>
</evidence>
<name>A0A4Q5N357_9MICO</name>
<evidence type="ECO:0000259" key="4">
    <source>
        <dbReference type="PROSITE" id="PS51000"/>
    </source>
</evidence>
<dbReference type="EMBL" id="SDWW01000004">
    <property type="protein sequence ID" value="RYV52610.1"/>
    <property type="molecule type" value="Genomic_DNA"/>
</dbReference>
<dbReference type="PROSITE" id="PS51000">
    <property type="entry name" value="HTH_DEOR_2"/>
    <property type="match status" value="1"/>
</dbReference>
<keyword evidence="6" id="KW-1185">Reference proteome</keyword>
<dbReference type="GO" id="GO:0003677">
    <property type="term" value="F:DNA binding"/>
    <property type="evidence" value="ECO:0007669"/>
    <property type="project" value="UniProtKB-KW"/>
</dbReference>
<feature type="domain" description="HTH deoR-type" evidence="4">
    <location>
        <begin position="4"/>
        <end position="63"/>
    </location>
</feature>
<keyword evidence="3" id="KW-0804">Transcription</keyword>
<dbReference type="InterPro" id="IPR001034">
    <property type="entry name" value="DeoR_HTH"/>
</dbReference>
<keyword evidence="1" id="KW-0805">Transcription regulation</keyword>
<dbReference type="SUPFAM" id="SSF46785">
    <property type="entry name" value="Winged helix' DNA-binding domain"/>
    <property type="match status" value="1"/>
</dbReference>
<evidence type="ECO:0000256" key="2">
    <source>
        <dbReference type="ARBA" id="ARBA00023125"/>
    </source>
</evidence>
<dbReference type="PROSITE" id="PS52050">
    <property type="entry name" value="WYL"/>
    <property type="match status" value="1"/>
</dbReference>
<dbReference type="OrthoDB" id="8555652at2"/>
<accession>A0A4Q5N357</accession>
<keyword evidence="2" id="KW-0238">DNA-binding</keyword>
<dbReference type="InterPro" id="IPR026881">
    <property type="entry name" value="WYL_dom"/>
</dbReference>
<proteinExistence type="predicted"/>
<reference evidence="5 6" key="1">
    <citation type="submission" date="2019-01" db="EMBL/GenBank/DDBJ databases">
        <title>Novel species of Cellulomonas.</title>
        <authorList>
            <person name="Liu Q."/>
            <person name="Xin Y.-H."/>
        </authorList>
    </citation>
    <scope>NUCLEOTIDE SEQUENCE [LARGE SCALE GENOMIC DNA]</scope>
    <source>
        <strain evidence="5 6">HLT2-17</strain>
    </source>
</reference>
<comment type="caution">
    <text evidence="5">The sequence shown here is derived from an EMBL/GenBank/DDBJ whole genome shotgun (WGS) entry which is preliminary data.</text>
</comment>
<dbReference type="PANTHER" id="PTHR34580">
    <property type="match status" value="1"/>
</dbReference>